<reference evidence="3 4" key="1">
    <citation type="submission" date="2022-08" db="EMBL/GenBank/DDBJ databases">
        <title>Aerococcaceae sp. nov isolated from spoiled eye mask.</title>
        <authorList>
            <person name="Zhou G."/>
            <person name="Xie X.-B."/>
            <person name="Shi Q.-S."/>
            <person name="Wang Y.-S."/>
            <person name="Wen X."/>
            <person name="Peng H."/>
            <person name="Yang X.-J."/>
            <person name="Tao H.-B."/>
            <person name="Huang X.-M."/>
        </authorList>
    </citation>
    <scope>NUCLEOTIDE SEQUENCE [LARGE SCALE GENOMIC DNA]</scope>
    <source>
        <strain evidence="4">DM20194951</strain>
    </source>
</reference>
<evidence type="ECO:0000259" key="1">
    <source>
        <dbReference type="Pfam" id="PF00391"/>
    </source>
</evidence>
<name>A0ABY5P7D9_9LACT</name>
<dbReference type="Gene3D" id="3.30.470.20">
    <property type="entry name" value="ATP-grasp fold, B domain"/>
    <property type="match status" value="1"/>
</dbReference>
<evidence type="ECO:0000313" key="3">
    <source>
        <dbReference type="EMBL" id="UUX34657.1"/>
    </source>
</evidence>
<dbReference type="InterPro" id="IPR051549">
    <property type="entry name" value="PEP_Utilizing_Enz"/>
</dbReference>
<keyword evidence="4" id="KW-1185">Reference proteome</keyword>
<dbReference type="EC" id="2.7.9.2" evidence="3"/>
<dbReference type="SUPFAM" id="SSF52009">
    <property type="entry name" value="Phosphohistidine domain"/>
    <property type="match status" value="1"/>
</dbReference>
<evidence type="ECO:0000313" key="4">
    <source>
        <dbReference type="Proteomes" id="UP001315967"/>
    </source>
</evidence>
<dbReference type="Proteomes" id="UP001315967">
    <property type="component" value="Chromosome"/>
</dbReference>
<dbReference type="Pfam" id="PF01326">
    <property type="entry name" value="PPDK_N"/>
    <property type="match status" value="1"/>
</dbReference>
<feature type="domain" description="Pyruvate phosphate dikinase AMP/ATP-binding" evidence="2">
    <location>
        <begin position="11"/>
        <end position="289"/>
    </location>
</feature>
<protein>
    <submittedName>
        <fullName evidence="3">Phosphoenolpyruvate synthase</fullName>
        <ecNumber evidence="3">2.7.9.2</ecNumber>
    </submittedName>
</protein>
<dbReference type="Gene3D" id="3.30.1490.20">
    <property type="entry name" value="ATP-grasp fold, A domain"/>
    <property type="match status" value="1"/>
</dbReference>
<dbReference type="Gene3D" id="3.50.30.10">
    <property type="entry name" value="Phosphohistidine domain"/>
    <property type="match status" value="1"/>
</dbReference>
<dbReference type="InterPro" id="IPR036637">
    <property type="entry name" value="Phosphohistidine_dom_sf"/>
</dbReference>
<sequence length="841" mass="95272">MIKVTNLAQTQIGNKAYHAYLMQQAGLNVPPFAVFRFDFFSDQAALEALRTFQQQFDRHQLNLSELSQALVAWAKKRFTGENLESVQAFLDAYDNNDQFAIRSSASLEDQADTSFAGQFQTQLNVTANGIPQAILNTLQSMYQPAALNYVLTHQIDLERLEMVIMLQEMIDSELSGVYFTANPQGILNEHVIVSGYGVGSGVVEDKVPTSMTVLHPSMDESKAIQVNLDTAYTETSPGAPQLSLEQMTALTHMAFKVESLFGKYLDIEFAFFENTLYVLQARPITTLPQAPIFILDNSNIVESYPGVSSPLTVSFVKEAYRQVFRGLAKRVLKQSDSQIEAYEPTFANMLAEVNGRIYYQIQNWYQLLQLLPFSKKIIPIWQEMLGVHHLEVPLMPVHLTWRDKGRVMLGIIKAFVNSPKAMDQLEDDFQQIQQRFKANYRPSANLSELRRLFDEIKVAVLEQWDITLVNDLYAFIYTALLNKATANQGVQAEIAGITQIESMKPMLSLNEIVKALREDENKAYQDRLFALKDDDIRDFLNKDSHKVTLMIRDFIDSYGDRAPGELKLETTTFRSQPSKLVKLLQKRLDNDLVKDIDDDSEAVVDNNKLNFMARFFKKQALKGIKNRESSRMNRTRIYGMMRTIFLTIGQRFVEAQWMDTVSDIYYLTMEEIFAMVDSGDAAKNLPQLIAERKYQMAIDRQLPAFNRLVYVGEIFNRHPVNIQGFDAEINAATILQGIGCSAGVVQAEVLVIEDLEKVNEFDSQGKIIVTRMTDPGWVYLLTSAKGIIAEKGSLLSHTAIISRELGIPSIVNVASVTRSLKTGDWVEMNGLTGQIRRLEKE</sequence>
<proteinExistence type="predicted"/>
<dbReference type="EMBL" id="CP102453">
    <property type="protein sequence ID" value="UUX34657.1"/>
    <property type="molecule type" value="Genomic_DNA"/>
</dbReference>
<dbReference type="NCBIfam" id="NF004882">
    <property type="entry name" value="PRK06241.2-3"/>
    <property type="match status" value="1"/>
</dbReference>
<dbReference type="InterPro" id="IPR002192">
    <property type="entry name" value="PPDK_AMP/ATP-bd"/>
</dbReference>
<dbReference type="PANTHER" id="PTHR43615:SF1">
    <property type="entry name" value="PPDK_N DOMAIN-CONTAINING PROTEIN"/>
    <property type="match status" value="1"/>
</dbReference>
<dbReference type="Pfam" id="PF00391">
    <property type="entry name" value="PEP-utilizers"/>
    <property type="match status" value="1"/>
</dbReference>
<dbReference type="RefSeq" id="WP_313794158.1">
    <property type="nucleotide sequence ID" value="NZ_CP102453.1"/>
</dbReference>
<dbReference type="PANTHER" id="PTHR43615">
    <property type="entry name" value="PHOSPHOENOLPYRUVATE SYNTHASE-RELATED"/>
    <property type="match status" value="1"/>
</dbReference>
<dbReference type="InterPro" id="IPR008279">
    <property type="entry name" value="PEP-util_enz_mobile_dom"/>
</dbReference>
<evidence type="ECO:0000259" key="2">
    <source>
        <dbReference type="Pfam" id="PF01326"/>
    </source>
</evidence>
<dbReference type="GO" id="GO:0008986">
    <property type="term" value="F:pyruvate, water dikinase activity"/>
    <property type="evidence" value="ECO:0007669"/>
    <property type="project" value="UniProtKB-EC"/>
</dbReference>
<accession>A0ABY5P7D9</accession>
<feature type="domain" description="PEP-utilising enzyme mobile" evidence="1">
    <location>
        <begin position="764"/>
        <end position="833"/>
    </location>
</feature>
<gene>
    <name evidence="3" type="ORF">NRE15_03115</name>
</gene>
<dbReference type="InterPro" id="IPR013815">
    <property type="entry name" value="ATP_grasp_subdomain_1"/>
</dbReference>
<organism evidence="3 4">
    <name type="scientific">Fundicoccus culcitae</name>
    <dbReference type="NCBI Taxonomy" id="2969821"/>
    <lineage>
        <taxon>Bacteria</taxon>
        <taxon>Bacillati</taxon>
        <taxon>Bacillota</taxon>
        <taxon>Bacilli</taxon>
        <taxon>Lactobacillales</taxon>
        <taxon>Aerococcaceae</taxon>
        <taxon>Fundicoccus</taxon>
    </lineage>
</organism>
<dbReference type="SUPFAM" id="SSF56059">
    <property type="entry name" value="Glutathione synthetase ATP-binding domain-like"/>
    <property type="match status" value="1"/>
</dbReference>
<keyword evidence="3" id="KW-0808">Transferase</keyword>